<dbReference type="PROSITE" id="PS50041">
    <property type="entry name" value="C_TYPE_LECTIN_2"/>
    <property type="match status" value="1"/>
</dbReference>
<dbReference type="InterPro" id="IPR016187">
    <property type="entry name" value="CTDL_fold"/>
</dbReference>
<dbReference type="Pfam" id="PF00059">
    <property type="entry name" value="Lectin_C"/>
    <property type="match status" value="1"/>
</dbReference>
<dbReference type="AlphaFoldDB" id="A0A6J2XL21"/>
<evidence type="ECO:0000313" key="5">
    <source>
        <dbReference type="RefSeq" id="XP_030752002.1"/>
    </source>
</evidence>
<feature type="domain" description="C-type lectin" evidence="3">
    <location>
        <begin position="46"/>
        <end position="168"/>
    </location>
</feature>
<dbReference type="Gene3D" id="3.10.100.10">
    <property type="entry name" value="Mannose-Binding Protein A, subunit A"/>
    <property type="match status" value="1"/>
</dbReference>
<keyword evidence="2" id="KW-0732">Signal</keyword>
<gene>
    <name evidence="5" type="primary">LOC115879359</name>
</gene>
<proteinExistence type="predicted"/>
<dbReference type="InterPro" id="IPR016186">
    <property type="entry name" value="C-type_lectin-like/link_sf"/>
</dbReference>
<dbReference type="InterPro" id="IPR001304">
    <property type="entry name" value="C-type_lectin-like"/>
</dbReference>
<dbReference type="PROSITE" id="PS00615">
    <property type="entry name" value="C_TYPE_LECTIN_1"/>
    <property type="match status" value="1"/>
</dbReference>
<dbReference type="GeneID" id="115879359"/>
<dbReference type="RefSeq" id="XP_030752002.1">
    <property type="nucleotide sequence ID" value="XM_030896142.1"/>
</dbReference>
<dbReference type="CDD" id="cd00037">
    <property type="entry name" value="CLECT"/>
    <property type="match status" value="1"/>
</dbReference>
<name>A0A6J2XL21_SITOR</name>
<keyword evidence="1" id="KW-1015">Disulfide bond</keyword>
<accession>A0A6J2XL21</accession>
<dbReference type="SMART" id="SM00034">
    <property type="entry name" value="CLECT"/>
    <property type="match status" value="1"/>
</dbReference>
<dbReference type="KEGG" id="soy:115879359"/>
<feature type="chain" id="PRO_5027108000" evidence="2">
    <location>
        <begin position="37"/>
        <end position="211"/>
    </location>
</feature>
<dbReference type="Proteomes" id="UP000504635">
    <property type="component" value="Unplaced"/>
</dbReference>
<feature type="signal peptide" evidence="2">
    <location>
        <begin position="1"/>
        <end position="36"/>
    </location>
</feature>
<dbReference type="OrthoDB" id="7357196at2759"/>
<evidence type="ECO:0000259" key="3">
    <source>
        <dbReference type="PROSITE" id="PS50041"/>
    </source>
</evidence>
<reference evidence="5" key="1">
    <citation type="submission" date="2025-08" db="UniProtKB">
        <authorList>
            <consortium name="RefSeq"/>
        </authorList>
    </citation>
    <scope>IDENTIFICATION</scope>
    <source>
        <tissue evidence="5">Gonads</tissue>
    </source>
</reference>
<dbReference type="InterPro" id="IPR050111">
    <property type="entry name" value="C-type_lectin/snaclec_domain"/>
</dbReference>
<dbReference type="PANTHER" id="PTHR22803">
    <property type="entry name" value="MANNOSE, PHOSPHOLIPASE, LECTIN RECEPTOR RELATED"/>
    <property type="match status" value="1"/>
</dbReference>
<organism evidence="4 5">
    <name type="scientific">Sitophilus oryzae</name>
    <name type="common">Rice weevil</name>
    <name type="synonym">Curculio oryzae</name>
    <dbReference type="NCBI Taxonomy" id="7048"/>
    <lineage>
        <taxon>Eukaryota</taxon>
        <taxon>Metazoa</taxon>
        <taxon>Ecdysozoa</taxon>
        <taxon>Arthropoda</taxon>
        <taxon>Hexapoda</taxon>
        <taxon>Insecta</taxon>
        <taxon>Pterygota</taxon>
        <taxon>Neoptera</taxon>
        <taxon>Endopterygota</taxon>
        <taxon>Coleoptera</taxon>
        <taxon>Polyphaga</taxon>
        <taxon>Cucujiformia</taxon>
        <taxon>Curculionidae</taxon>
        <taxon>Dryophthorinae</taxon>
        <taxon>Sitophilus</taxon>
    </lineage>
</organism>
<evidence type="ECO:0000256" key="2">
    <source>
        <dbReference type="SAM" id="SignalP"/>
    </source>
</evidence>
<dbReference type="InterPro" id="IPR018378">
    <property type="entry name" value="C-type_lectin_CS"/>
</dbReference>
<evidence type="ECO:0000313" key="4">
    <source>
        <dbReference type="Proteomes" id="UP000504635"/>
    </source>
</evidence>
<dbReference type="InParanoid" id="A0A6J2XL21"/>
<protein>
    <submittedName>
        <fullName evidence="5">CD209 antigen-like protein B</fullName>
    </submittedName>
</protein>
<dbReference type="SUPFAM" id="SSF56436">
    <property type="entry name" value="C-type lectin-like"/>
    <property type="match status" value="1"/>
</dbReference>
<keyword evidence="4" id="KW-1185">Reference proteome</keyword>
<sequence length="211" mass="24430">MHAQNTALFQQSFNKMFFSSTNFFVLLSILCHLCTSDFVPTLNSPYLLSTEALNWTDAAKACIGAGLELVSVMSNEERDAIQTFLEENNQIPADIWSGYWLAGIRYPNGIFYWHSTSIKVGDSVENGWLFGEPSNAYQREHCVELKWNGIRLGWNDYFCFEKKRYICQNPIKDNNIRSQGMSDYNFLTAENPDESSDYFKDGIYPYRLRRL</sequence>
<evidence type="ECO:0000256" key="1">
    <source>
        <dbReference type="ARBA" id="ARBA00023157"/>
    </source>
</evidence>